<accession>X6NUL4</accession>
<comment type="caution">
    <text evidence="1">The sequence shown here is derived from an EMBL/GenBank/DDBJ whole genome shotgun (WGS) entry which is preliminary data.</text>
</comment>
<evidence type="ECO:0000313" key="2">
    <source>
        <dbReference type="Proteomes" id="UP000023152"/>
    </source>
</evidence>
<dbReference type="Proteomes" id="UP000023152">
    <property type="component" value="Unassembled WGS sequence"/>
</dbReference>
<proteinExistence type="predicted"/>
<protein>
    <submittedName>
        <fullName evidence="1">Uncharacterized protein</fullName>
    </submittedName>
</protein>
<evidence type="ECO:0000313" key="1">
    <source>
        <dbReference type="EMBL" id="ETO29990.1"/>
    </source>
</evidence>
<name>X6NUL4_RETFI</name>
<keyword evidence="2" id="KW-1185">Reference proteome</keyword>
<gene>
    <name evidence="1" type="ORF">RFI_07132</name>
</gene>
<sequence>MSSIEAFVTIDSNKYTLHLANLSFEELKEQIIEVDKNNEQKNVLTKITDCDGHEIETDEQLQNIFDNFHSLHLYAYFQPTSTEKDAEQKETMPFQLNNNDDNFGSTICNCSDANDETCDATRLLALYGDALQHFRVYTEKALKIGGEREEKGSKKTKQNKKKAILEWVMAKLQLHE</sequence>
<reference evidence="1 2" key="1">
    <citation type="journal article" date="2013" name="Curr. Biol.">
        <title>The Genome of the Foraminiferan Reticulomyxa filosa.</title>
        <authorList>
            <person name="Glockner G."/>
            <person name="Hulsmann N."/>
            <person name="Schleicher M."/>
            <person name="Noegel A.A."/>
            <person name="Eichinger L."/>
            <person name="Gallinger C."/>
            <person name="Pawlowski J."/>
            <person name="Sierra R."/>
            <person name="Euteneuer U."/>
            <person name="Pillet L."/>
            <person name="Moustafa A."/>
            <person name="Platzer M."/>
            <person name="Groth M."/>
            <person name="Szafranski K."/>
            <person name="Schliwa M."/>
        </authorList>
    </citation>
    <scope>NUCLEOTIDE SEQUENCE [LARGE SCALE GENOMIC DNA]</scope>
</reference>
<dbReference type="EMBL" id="ASPP01005737">
    <property type="protein sequence ID" value="ETO29990.1"/>
    <property type="molecule type" value="Genomic_DNA"/>
</dbReference>
<dbReference type="AlphaFoldDB" id="X6NUL4"/>
<organism evidence="1 2">
    <name type="scientific">Reticulomyxa filosa</name>
    <dbReference type="NCBI Taxonomy" id="46433"/>
    <lineage>
        <taxon>Eukaryota</taxon>
        <taxon>Sar</taxon>
        <taxon>Rhizaria</taxon>
        <taxon>Retaria</taxon>
        <taxon>Foraminifera</taxon>
        <taxon>Monothalamids</taxon>
        <taxon>Reticulomyxidae</taxon>
        <taxon>Reticulomyxa</taxon>
    </lineage>
</organism>